<evidence type="ECO:0000259" key="6">
    <source>
        <dbReference type="PROSITE" id="PS51007"/>
    </source>
</evidence>
<dbReference type="GO" id="GO:0046872">
    <property type="term" value="F:metal ion binding"/>
    <property type="evidence" value="ECO:0007669"/>
    <property type="project" value="UniProtKB-KW"/>
</dbReference>
<dbReference type="Pfam" id="PF06537">
    <property type="entry name" value="DHOR"/>
    <property type="match status" value="2"/>
</dbReference>
<proteinExistence type="predicted"/>
<dbReference type="Proteomes" id="UP000186895">
    <property type="component" value="Unassembled WGS sequence"/>
</dbReference>
<feature type="signal peptide" evidence="5">
    <location>
        <begin position="1"/>
        <end position="26"/>
    </location>
</feature>
<name>A0A1N6WNF9_9GAMM</name>
<dbReference type="InterPro" id="IPR010538">
    <property type="entry name" value="DHOR"/>
</dbReference>
<evidence type="ECO:0000256" key="4">
    <source>
        <dbReference type="PROSITE-ProRule" id="PRU00433"/>
    </source>
</evidence>
<dbReference type="AlphaFoldDB" id="A0A1N6WNF9"/>
<feature type="domain" description="Cytochrome c" evidence="6">
    <location>
        <begin position="346"/>
        <end position="478"/>
    </location>
</feature>
<accession>A0A1N6WNF9</accession>
<organism evidence="7 8">
    <name type="scientific">Marinobacterium stanieri</name>
    <dbReference type="NCBI Taxonomy" id="49186"/>
    <lineage>
        <taxon>Bacteria</taxon>
        <taxon>Pseudomonadati</taxon>
        <taxon>Pseudomonadota</taxon>
        <taxon>Gammaproteobacteria</taxon>
        <taxon>Oceanospirillales</taxon>
        <taxon>Oceanospirillaceae</taxon>
        <taxon>Marinobacterium</taxon>
    </lineage>
</organism>
<dbReference type="RefSeq" id="WP_076465556.1">
    <property type="nucleotide sequence ID" value="NZ_FTMN01000011.1"/>
</dbReference>
<evidence type="ECO:0000313" key="8">
    <source>
        <dbReference type="Proteomes" id="UP000186895"/>
    </source>
</evidence>
<protein>
    <submittedName>
        <fullName evidence="7">CxxC motif-containing protein, DUF1111 family</fullName>
    </submittedName>
</protein>
<dbReference type="PROSITE" id="PS51007">
    <property type="entry name" value="CYTC"/>
    <property type="match status" value="1"/>
</dbReference>
<dbReference type="SUPFAM" id="SSF46626">
    <property type="entry name" value="Cytochrome c"/>
    <property type="match status" value="1"/>
</dbReference>
<keyword evidence="3 4" id="KW-0408">Iron</keyword>
<feature type="chain" id="PRO_5012568673" evidence="5">
    <location>
        <begin position="27"/>
        <end position="478"/>
    </location>
</feature>
<gene>
    <name evidence="7" type="ORF">SAMN05421647_11171</name>
</gene>
<dbReference type="STRING" id="49186.SAMN05421647_11171"/>
<dbReference type="GO" id="GO:0004130">
    <property type="term" value="F:cytochrome-c peroxidase activity"/>
    <property type="evidence" value="ECO:0007669"/>
    <property type="project" value="TreeGrafter"/>
</dbReference>
<dbReference type="InterPro" id="IPR036909">
    <property type="entry name" value="Cyt_c-like_dom_sf"/>
</dbReference>
<reference evidence="7 8" key="1">
    <citation type="submission" date="2017-01" db="EMBL/GenBank/DDBJ databases">
        <authorList>
            <person name="Mah S.A."/>
            <person name="Swanson W.J."/>
            <person name="Moy G.W."/>
            <person name="Vacquier V.D."/>
        </authorList>
    </citation>
    <scope>NUCLEOTIDE SEQUENCE [LARGE SCALE GENOMIC DNA]</scope>
    <source>
        <strain evidence="7 8">DSM 7027</strain>
    </source>
</reference>
<dbReference type="Gene3D" id="1.10.760.10">
    <property type="entry name" value="Cytochrome c-like domain"/>
    <property type="match status" value="1"/>
</dbReference>
<keyword evidence="5" id="KW-0732">Signal</keyword>
<dbReference type="PIRSF" id="PIRSF028099">
    <property type="entry name" value="DUF1111"/>
    <property type="match status" value="1"/>
</dbReference>
<keyword evidence="1 4" id="KW-0349">Heme</keyword>
<keyword evidence="8" id="KW-1185">Reference proteome</keyword>
<evidence type="ECO:0000256" key="2">
    <source>
        <dbReference type="ARBA" id="ARBA00022723"/>
    </source>
</evidence>
<dbReference type="EMBL" id="FTMN01000011">
    <property type="protein sequence ID" value="SIQ91659.1"/>
    <property type="molecule type" value="Genomic_DNA"/>
</dbReference>
<evidence type="ECO:0000313" key="7">
    <source>
        <dbReference type="EMBL" id="SIQ91659.1"/>
    </source>
</evidence>
<dbReference type="eggNOG" id="COG3488">
    <property type="taxonomic scope" value="Bacteria"/>
</dbReference>
<dbReference type="GO" id="GO:0009055">
    <property type="term" value="F:electron transfer activity"/>
    <property type="evidence" value="ECO:0007669"/>
    <property type="project" value="InterPro"/>
</dbReference>
<evidence type="ECO:0000256" key="1">
    <source>
        <dbReference type="ARBA" id="ARBA00022617"/>
    </source>
</evidence>
<keyword evidence="2 4" id="KW-0479">Metal-binding</keyword>
<evidence type="ECO:0000256" key="3">
    <source>
        <dbReference type="ARBA" id="ARBA00023004"/>
    </source>
</evidence>
<dbReference type="GO" id="GO:0020037">
    <property type="term" value="F:heme binding"/>
    <property type="evidence" value="ECO:0007669"/>
    <property type="project" value="InterPro"/>
</dbReference>
<dbReference type="PANTHER" id="PTHR30600">
    <property type="entry name" value="CYTOCHROME C PEROXIDASE-RELATED"/>
    <property type="match status" value="1"/>
</dbReference>
<dbReference type="InterPro" id="IPR009056">
    <property type="entry name" value="Cyt_c-like_dom"/>
</dbReference>
<dbReference type="InterPro" id="IPR051395">
    <property type="entry name" value="Cytochrome_c_Peroxidase/MauG"/>
</dbReference>
<evidence type="ECO:0000256" key="5">
    <source>
        <dbReference type="SAM" id="SignalP"/>
    </source>
</evidence>
<dbReference type="PANTHER" id="PTHR30600:SF4">
    <property type="entry name" value="CYTOCHROME C DOMAIN-CONTAINING PROTEIN"/>
    <property type="match status" value="1"/>
</dbReference>
<sequence length="478" mass="52145">MTRYAHSLTGWLSLWLALCTSQAAMAVAAEPSRALPDEGKPGSSFSVAERKAFMQPMAQIGFDTRMDFVLGRAIFEKIWVPSPSSTTASDGLGPLYNARSCLQCHINNGRGLPPDEQGSANRNGLLIRLGIPGDGHNSPLGVTPEPTYGTQLQTFAATGLPAEARINVRYRTRLVELNGGEQVELRQPEYRLSQPGYGNFHPDLQLSPRLAPAMIGLGLLEQIPEADILAQEDPDDRDGDGISGRANRVFHPEYEQPQLGRFGWKAGAPSLQLQNASALNTDLGISNPDYPMAAGDCTARQPGCLKAPHGNTELQGGFEASAQMMDVLLFYTRHLAVPARRNRDQPDVKAGEQLFTAIGCASCHTPIQRTGNNPALPALSERRLEPYTDLLLHDMGEALADQRPEFGANGHEWRTPPLWGLGLHQAVTGERALLHDGRARTLAEAILWHGGEAESARERFRQLSPHARKQLILFLESL</sequence>